<feature type="region of interest" description="Disordered" evidence="3">
    <location>
        <begin position="1"/>
        <end position="33"/>
    </location>
</feature>
<dbReference type="CDD" id="cd00143">
    <property type="entry name" value="PP2Cc"/>
    <property type="match status" value="1"/>
</dbReference>
<evidence type="ECO:0000256" key="3">
    <source>
        <dbReference type="SAM" id="MobiDB-lite"/>
    </source>
</evidence>
<dbReference type="GO" id="GO:0004722">
    <property type="term" value="F:protein serine/threonine phosphatase activity"/>
    <property type="evidence" value="ECO:0007669"/>
    <property type="project" value="InterPro"/>
</dbReference>
<comment type="subcellular location">
    <subcellularLocation>
        <location evidence="1">Membrane</location>
    </subcellularLocation>
</comment>
<feature type="domain" description="PPM-type phosphatase" evidence="4">
    <location>
        <begin position="153"/>
        <end position="432"/>
    </location>
</feature>
<sequence>MFEIPRHKRSETHPISPSSSKGLSLSPTNVMPRSRIMRDIQTMRKVSSRGTLTNPKVAWVEEKPKVIRITKSRSNRPSPESNVRSRKLPRLLIPDQLLLEEQKKLPFTPSGTLIGDSKSKPSSAKKRTASMISPPISPIYASVTNIVTRCAYKTRAGSMMGRPKKYNQDAFVIQPLLQGIKGQYLFAVCDGHGVFGHEVSGFLKEKLPIAVEQGLPENDSQINLYAQALVNGILTVERLVQESMINAEFSGSTLVSLFIRGSSIICGNVGDSRAVLAQKYENAWNTVDLSRDHKPDLPDESARIIRANGRIEPYYDDNGQPLGPYRVWLHDQQIPGLAMSRSIGDLVAKSVGVSAEPEIVIRKLEPQDKFIILASDGVWEFISSQEAVDIVKESWESGKTEACCDRLVKEAVIRWQKEDESIDDITVIVIFLNVLN</sequence>
<dbReference type="EMBL" id="CAJZBQ010000022">
    <property type="protein sequence ID" value="CAG9319239.1"/>
    <property type="molecule type" value="Genomic_DNA"/>
</dbReference>
<dbReference type="FunFam" id="3.60.40.10:FF:000051">
    <property type="entry name" value="Protein phosphatase 2C-like protein"/>
    <property type="match status" value="1"/>
</dbReference>
<comment type="caution">
    <text evidence="5">The sequence shown here is derived from an EMBL/GenBank/DDBJ whole genome shotgun (WGS) entry which is preliminary data.</text>
</comment>
<dbReference type="Proteomes" id="UP001162131">
    <property type="component" value="Unassembled WGS sequence"/>
</dbReference>
<dbReference type="Pfam" id="PF00481">
    <property type="entry name" value="PP2C"/>
    <property type="match status" value="1"/>
</dbReference>
<evidence type="ECO:0000256" key="1">
    <source>
        <dbReference type="ARBA" id="ARBA00004370"/>
    </source>
</evidence>
<feature type="region of interest" description="Disordered" evidence="3">
    <location>
        <begin position="109"/>
        <end position="129"/>
    </location>
</feature>
<accession>A0AAU9J1J3</accession>
<keyword evidence="6" id="KW-1185">Reference proteome</keyword>
<evidence type="ECO:0000313" key="5">
    <source>
        <dbReference type="EMBL" id="CAG9319239.1"/>
    </source>
</evidence>
<dbReference type="Gene3D" id="3.60.40.10">
    <property type="entry name" value="PPM-type phosphatase domain"/>
    <property type="match status" value="1"/>
</dbReference>
<organism evidence="5 6">
    <name type="scientific">Blepharisma stoltei</name>
    <dbReference type="NCBI Taxonomy" id="1481888"/>
    <lineage>
        <taxon>Eukaryota</taxon>
        <taxon>Sar</taxon>
        <taxon>Alveolata</taxon>
        <taxon>Ciliophora</taxon>
        <taxon>Postciliodesmatophora</taxon>
        <taxon>Heterotrichea</taxon>
        <taxon>Heterotrichida</taxon>
        <taxon>Blepharismidae</taxon>
        <taxon>Blepharisma</taxon>
    </lineage>
</organism>
<gene>
    <name evidence="5" type="ORF">BSTOLATCC_MIC23447</name>
</gene>
<feature type="compositionally biased region" description="Basic residues" evidence="3">
    <location>
        <begin position="1"/>
        <end position="10"/>
    </location>
</feature>
<evidence type="ECO:0000256" key="2">
    <source>
        <dbReference type="ARBA" id="ARBA00023136"/>
    </source>
</evidence>
<evidence type="ECO:0000313" key="6">
    <source>
        <dbReference type="Proteomes" id="UP001162131"/>
    </source>
</evidence>
<dbReference type="InterPro" id="IPR001932">
    <property type="entry name" value="PPM-type_phosphatase-like_dom"/>
</dbReference>
<dbReference type="SUPFAM" id="SSF81606">
    <property type="entry name" value="PP2C-like"/>
    <property type="match status" value="1"/>
</dbReference>
<dbReference type="AlphaFoldDB" id="A0AAU9J1J3"/>
<evidence type="ECO:0000259" key="4">
    <source>
        <dbReference type="PROSITE" id="PS51746"/>
    </source>
</evidence>
<protein>
    <recommendedName>
        <fullName evidence="4">PPM-type phosphatase domain-containing protein</fullName>
    </recommendedName>
</protein>
<name>A0AAU9J1J3_9CILI</name>
<keyword evidence="2" id="KW-0472">Membrane</keyword>
<proteinExistence type="predicted"/>
<reference evidence="5" key="1">
    <citation type="submission" date="2021-09" db="EMBL/GenBank/DDBJ databases">
        <authorList>
            <consortium name="AG Swart"/>
            <person name="Singh M."/>
            <person name="Singh A."/>
            <person name="Seah K."/>
            <person name="Emmerich C."/>
        </authorList>
    </citation>
    <scope>NUCLEOTIDE SEQUENCE</scope>
    <source>
        <strain evidence="5">ATCC30299</strain>
    </source>
</reference>
<dbReference type="InterPro" id="IPR015655">
    <property type="entry name" value="PP2C"/>
</dbReference>
<feature type="compositionally biased region" description="Low complexity" evidence="3">
    <location>
        <begin position="16"/>
        <end position="27"/>
    </location>
</feature>
<dbReference type="InterPro" id="IPR036457">
    <property type="entry name" value="PPM-type-like_dom_sf"/>
</dbReference>
<dbReference type="GO" id="GO:0016020">
    <property type="term" value="C:membrane"/>
    <property type="evidence" value="ECO:0007669"/>
    <property type="project" value="UniProtKB-SubCell"/>
</dbReference>
<dbReference type="SMART" id="SM00332">
    <property type="entry name" value="PP2Cc"/>
    <property type="match status" value="1"/>
</dbReference>
<dbReference type="PANTHER" id="PTHR47992">
    <property type="entry name" value="PROTEIN PHOSPHATASE"/>
    <property type="match status" value="1"/>
</dbReference>
<dbReference type="PROSITE" id="PS51746">
    <property type="entry name" value="PPM_2"/>
    <property type="match status" value="1"/>
</dbReference>